<keyword evidence="1" id="KW-1133">Transmembrane helix</keyword>
<organism evidence="2 3">
    <name type="scientific">Pseudonocardia eucalypti</name>
    <dbReference type="NCBI Taxonomy" id="648755"/>
    <lineage>
        <taxon>Bacteria</taxon>
        <taxon>Bacillati</taxon>
        <taxon>Actinomycetota</taxon>
        <taxon>Actinomycetes</taxon>
        <taxon>Pseudonocardiales</taxon>
        <taxon>Pseudonocardiaceae</taxon>
        <taxon>Pseudonocardia</taxon>
    </lineage>
</organism>
<name>A0ABP9QSU3_9PSEU</name>
<keyword evidence="1" id="KW-0472">Membrane</keyword>
<reference evidence="3" key="1">
    <citation type="journal article" date="2019" name="Int. J. Syst. Evol. Microbiol.">
        <title>The Global Catalogue of Microorganisms (GCM) 10K type strain sequencing project: providing services to taxonomists for standard genome sequencing and annotation.</title>
        <authorList>
            <consortium name="The Broad Institute Genomics Platform"/>
            <consortium name="The Broad Institute Genome Sequencing Center for Infectious Disease"/>
            <person name="Wu L."/>
            <person name="Ma J."/>
        </authorList>
    </citation>
    <scope>NUCLEOTIDE SEQUENCE [LARGE SCALE GENOMIC DNA]</scope>
    <source>
        <strain evidence="3">JCM 18303</strain>
    </source>
</reference>
<sequence length="87" mass="8894">MGISASIVMIALGAILEFALPGSVLGVNLGVIGTILMVVGAIGLVVPLVVWGPWGRGARSTRHPARDAWARAVGRGVHTAVMTTGEH</sequence>
<dbReference type="EMBL" id="BAABJP010000037">
    <property type="protein sequence ID" value="GAA5166957.1"/>
    <property type="molecule type" value="Genomic_DNA"/>
</dbReference>
<gene>
    <name evidence="2" type="ORF">GCM10023321_58840</name>
</gene>
<keyword evidence="3" id="KW-1185">Reference proteome</keyword>
<evidence type="ECO:0000313" key="2">
    <source>
        <dbReference type="EMBL" id="GAA5166957.1"/>
    </source>
</evidence>
<evidence type="ECO:0000313" key="3">
    <source>
        <dbReference type="Proteomes" id="UP001428817"/>
    </source>
</evidence>
<proteinExistence type="predicted"/>
<feature type="transmembrane region" description="Helical" evidence="1">
    <location>
        <begin position="31"/>
        <end position="54"/>
    </location>
</feature>
<dbReference type="RefSeq" id="WP_185059763.1">
    <property type="nucleotide sequence ID" value="NZ_BAABJP010000037.1"/>
</dbReference>
<keyword evidence="1" id="KW-0812">Transmembrane</keyword>
<accession>A0ABP9QSU3</accession>
<comment type="caution">
    <text evidence="2">The sequence shown here is derived from an EMBL/GenBank/DDBJ whole genome shotgun (WGS) entry which is preliminary data.</text>
</comment>
<dbReference type="Proteomes" id="UP001428817">
    <property type="component" value="Unassembled WGS sequence"/>
</dbReference>
<protein>
    <submittedName>
        <fullName evidence="2">Uncharacterized protein</fullName>
    </submittedName>
</protein>
<evidence type="ECO:0000256" key="1">
    <source>
        <dbReference type="SAM" id="Phobius"/>
    </source>
</evidence>